<keyword evidence="1" id="KW-0472">Membrane</keyword>
<feature type="transmembrane region" description="Helical" evidence="1">
    <location>
        <begin position="206"/>
        <end position="232"/>
    </location>
</feature>
<feature type="transmembrane region" description="Helical" evidence="1">
    <location>
        <begin position="252"/>
        <end position="269"/>
    </location>
</feature>
<proteinExistence type="predicted"/>
<keyword evidence="1" id="KW-1133">Transmembrane helix</keyword>
<evidence type="ECO:0000313" key="2">
    <source>
        <dbReference type="EMBL" id="KAF9468826.1"/>
    </source>
</evidence>
<accession>A0A9P5YJ76</accession>
<feature type="transmembrane region" description="Helical" evidence="1">
    <location>
        <begin position="65"/>
        <end position="84"/>
    </location>
</feature>
<feature type="transmembrane region" description="Helical" evidence="1">
    <location>
        <begin position="104"/>
        <end position="121"/>
    </location>
</feature>
<dbReference type="Proteomes" id="UP000807353">
    <property type="component" value="Unassembled WGS sequence"/>
</dbReference>
<name>A0A9P5YJ76_9AGAR</name>
<dbReference type="OrthoDB" id="3222065at2759"/>
<reference evidence="2" key="1">
    <citation type="submission" date="2020-11" db="EMBL/GenBank/DDBJ databases">
        <authorList>
            <consortium name="DOE Joint Genome Institute"/>
            <person name="Ahrendt S."/>
            <person name="Riley R."/>
            <person name="Andreopoulos W."/>
            <person name="Labutti K."/>
            <person name="Pangilinan J."/>
            <person name="Ruiz-Duenas F.J."/>
            <person name="Barrasa J.M."/>
            <person name="Sanchez-Garcia M."/>
            <person name="Camarero S."/>
            <person name="Miyauchi S."/>
            <person name="Serrano A."/>
            <person name="Linde D."/>
            <person name="Babiker R."/>
            <person name="Drula E."/>
            <person name="Ayuso-Fernandez I."/>
            <person name="Pacheco R."/>
            <person name="Padilla G."/>
            <person name="Ferreira P."/>
            <person name="Barriuso J."/>
            <person name="Kellner H."/>
            <person name="Castanera R."/>
            <person name="Alfaro M."/>
            <person name="Ramirez L."/>
            <person name="Pisabarro A.G."/>
            <person name="Kuo A."/>
            <person name="Tritt A."/>
            <person name="Lipzen A."/>
            <person name="He G."/>
            <person name="Yan M."/>
            <person name="Ng V."/>
            <person name="Cullen D."/>
            <person name="Martin F."/>
            <person name="Rosso M.-N."/>
            <person name="Henrissat B."/>
            <person name="Hibbett D."/>
            <person name="Martinez A.T."/>
            <person name="Grigoriev I.V."/>
        </authorList>
    </citation>
    <scope>NUCLEOTIDE SEQUENCE</scope>
    <source>
        <strain evidence="2">CBS 247.69</strain>
    </source>
</reference>
<keyword evidence="3" id="KW-1185">Reference proteome</keyword>
<gene>
    <name evidence="2" type="ORF">BDZ94DRAFT_1303986</name>
</gene>
<dbReference type="EMBL" id="MU150231">
    <property type="protein sequence ID" value="KAF9468826.1"/>
    <property type="molecule type" value="Genomic_DNA"/>
</dbReference>
<feature type="transmembrane region" description="Helical" evidence="1">
    <location>
        <begin position="128"/>
        <end position="149"/>
    </location>
</feature>
<feature type="transmembrane region" description="Helical" evidence="1">
    <location>
        <begin position="31"/>
        <end position="53"/>
    </location>
</feature>
<evidence type="ECO:0000313" key="3">
    <source>
        <dbReference type="Proteomes" id="UP000807353"/>
    </source>
</evidence>
<dbReference type="AlphaFoldDB" id="A0A9P5YJ76"/>
<evidence type="ECO:0000256" key="1">
    <source>
        <dbReference type="SAM" id="Phobius"/>
    </source>
</evidence>
<feature type="transmembrane region" description="Helical" evidence="1">
    <location>
        <begin position="161"/>
        <end position="185"/>
    </location>
</feature>
<sequence>MSGPLNMIGNITAIDEASTSVNIVHGTHSQLVAFLFLNIWPAHFGIPALLAIILFSKKIQRHGTFINLCVTFFIVGISSSLLAYAGKTTGPEPSKMLCLLQASLLYGFPPMTSVAAFMLVFQASSYRNAIVTLPIYLQMFLVVRASYYGREMLERDHVLRFWMMLISPYVAFFVAVLATAIIGAGSPRHVSRNRRFFYCSVESLPLTNTLTVFAAIVLFATVFLEAWAMVFLYKRYHALKNQGAKARSSLDLSMPIRILAFGFYLAIALRFGSSISPHGPVFLLFDLTGFISLSLLSIKAPGSPVPDIMIATAATVLLLIFGTQRDIMGVICFWRGHRPSIQGRLVVSKPIEMDYNKSSPSQGPEWPRFAAV</sequence>
<protein>
    <submittedName>
        <fullName evidence="2">Uncharacterized protein</fullName>
    </submittedName>
</protein>
<organism evidence="2 3">
    <name type="scientific">Collybia nuda</name>
    <dbReference type="NCBI Taxonomy" id="64659"/>
    <lineage>
        <taxon>Eukaryota</taxon>
        <taxon>Fungi</taxon>
        <taxon>Dikarya</taxon>
        <taxon>Basidiomycota</taxon>
        <taxon>Agaricomycotina</taxon>
        <taxon>Agaricomycetes</taxon>
        <taxon>Agaricomycetidae</taxon>
        <taxon>Agaricales</taxon>
        <taxon>Tricholomatineae</taxon>
        <taxon>Clitocybaceae</taxon>
        <taxon>Collybia</taxon>
    </lineage>
</organism>
<feature type="transmembrane region" description="Helical" evidence="1">
    <location>
        <begin position="310"/>
        <end position="334"/>
    </location>
</feature>
<keyword evidence="1" id="KW-0812">Transmembrane</keyword>
<comment type="caution">
    <text evidence="2">The sequence shown here is derived from an EMBL/GenBank/DDBJ whole genome shotgun (WGS) entry which is preliminary data.</text>
</comment>